<dbReference type="SFLD" id="SFLDF00009">
    <property type="entry name" value="o-succinylbenzoate_synthase"/>
    <property type="match status" value="1"/>
</dbReference>
<dbReference type="InterPro" id="IPR029017">
    <property type="entry name" value="Enolase-like_N"/>
</dbReference>
<dbReference type="UniPathway" id="UPA01057">
    <property type="reaction ID" value="UER00165"/>
</dbReference>
<feature type="binding site" evidence="4">
    <location>
        <position position="228"/>
    </location>
    <ligand>
        <name>Mg(2+)</name>
        <dbReference type="ChEBI" id="CHEBI:18420"/>
    </ligand>
</feature>
<evidence type="ECO:0000256" key="1">
    <source>
        <dbReference type="ARBA" id="ARBA00022723"/>
    </source>
</evidence>
<evidence type="ECO:0000259" key="6">
    <source>
        <dbReference type="SMART" id="SM00922"/>
    </source>
</evidence>
<dbReference type="SMART" id="SM00922">
    <property type="entry name" value="MR_MLE"/>
    <property type="match status" value="1"/>
</dbReference>
<dbReference type="CDD" id="cd03320">
    <property type="entry name" value="OSBS"/>
    <property type="match status" value="1"/>
</dbReference>
<keyword evidence="3 4" id="KW-0456">Lyase</keyword>
<dbReference type="Pfam" id="PF13378">
    <property type="entry name" value="MR_MLE_C"/>
    <property type="match status" value="1"/>
</dbReference>
<sequence length="352" mass="35431">MDVTPFSLDLSSPLATASGPIERRSGYLVRIEADGAVGLGEATPLPGWTESDDECLDALSGDSASGVTPATPAAHHGVELARLDAAARSADVSLAALLADGVAESSDGDRPAPADTVPVNATVGDGSVAETETATREAVEAGYPAVKIKVGARSVDADLNRIRAARAAAGDDVELRADANGAWDLDEARRFLDVAAALDLASVEQPLPAANVSAHGELRGRGVDVALDESLAAVGPDAVLEQDVADVVICKPMVLGGPQRALAVATDAAEHGVSTVVTTTIDAVVARTAALHVAAVLPTPRACGLATGSLLEGDLAPDPAPVERGRLTVPDGAGLAGGAFDSLRFDADSGRR</sequence>
<dbReference type="InterPro" id="IPR013342">
    <property type="entry name" value="Mandelate_racemase_C"/>
</dbReference>
<dbReference type="GO" id="GO:0043748">
    <property type="term" value="F:O-succinylbenzoate synthase activity"/>
    <property type="evidence" value="ECO:0007669"/>
    <property type="project" value="UniProtKB-EC"/>
</dbReference>
<feature type="active site" description="Proton donor" evidence="4">
    <location>
        <position position="149"/>
    </location>
</feature>
<dbReference type="Proteomes" id="UP000199170">
    <property type="component" value="Unassembled WGS sequence"/>
</dbReference>
<dbReference type="InterPro" id="IPR029065">
    <property type="entry name" value="Enolase_C-like"/>
</dbReference>
<accession>A0A1H3H257</accession>
<proteinExistence type="inferred from homology"/>
<evidence type="ECO:0000256" key="2">
    <source>
        <dbReference type="ARBA" id="ARBA00022842"/>
    </source>
</evidence>
<comment type="pathway">
    <text evidence="4">Quinol/quinone metabolism; menaquinone biosynthesis.</text>
</comment>
<dbReference type="EMBL" id="FNPB01000006">
    <property type="protein sequence ID" value="SDY09622.1"/>
    <property type="molecule type" value="Genomic_DNA"/>
</dbReference>
<keyword evidence="4" id="KW-0474">Menaquinone biosynthesis</keyword>
<dbReference type="RefSeq" id="WP_089767226.1">
    <property type="nucleotide sequence ID" value="NZ_FNPB01000006.1"/>
</dbReference>
<keyword evidence="2 4" id="KW-0460">Magnesium</keyword>
<feature type="domain" description="Mandelate racemase/muconate lactonizing enzyme C-terminal" evidence="6">
    <location>
        <begin position="128"/>
        <end position="225"/>
    </location>
</feature>
<dbReference type="Gene3D" id="3.30.390.10">
    <property type="entry name" value="Enolase-like, N-terminal domain"/>
    <property type="match status" value="1"/>
</dbReference>
<comment type="cofactor">
    <cofactor evidence="4">
        <name>a divalent metal cation</name>
        <dbReference type="ChEBI" id="CHEBI:60240"/>
    </cofactor>
</comment>
<evidence type="ECO:0000313" key="8">
    <source>
        <dbReference type="Proteomes" id="UP000199170"/>
    </source>
</evidence>
<dbReference type="UniPathway" id="UPA00079"/>
<comment type="pathway">
    <text evidence="4">Quinol/quinone metabolism; 1,4-dihydroxy-2-naphthoate biosynthesis; 1,4-dihydroxy-2-naphthoate from chorismate: step 4/7.</text>
</comment>
<evidence type="ECO:0000256" key="3">
    <source>
        <dbReference type="ARBA" id="ARBA00023239"/>
    </source>
</evidence>
<organism evidence="7 8">
    <name type="scientific">Halobellus clavatus</name>
    <dbReference type="NCBI Taxonomy" id="660517"/>
    <lineage>
        <taxon>Archaea</taxon>
        <taxon>Methanobacteriati</taxon>
        <taxon>Methanobacteriota</taxon>
        <taxon>Stenosarchaea group</taxon>
        <taxon>Halobacteria</taxon>
        <taxon>Halobacteriales</taxon>
        <taxon>Haloferacaceae</taxon>
        <taxon>Halobellus</taxon>
    </lineage>
</organism>
<comment type="similarity">
    <text evidence="4">Belongs to the mandelate racemase/muconate lactonizing enzyme family. MenC type 1 subfamily.</text>
</comment>
<evidence type="ECO:0000313" key="7">
    <source>
        <dbReference type="EMBL" id="SDY09622.1"/>
    </source>
</evidence>
<protein>
    <recommendedName>
        <fullName evidence="4">o-succinylbenzoate synthase</fullName>
        <shortName evidence="4">OSB synthase</shortName>
        <shortName evidence="4">OSBS</shortName>
        <ecNumber evidence="4">4.2.1.113</ecNumber>
    </recommendedName>
    <alternativeName>
        <fullName evidence="4">4-(2'-carboxyphenyl)-4-oxybutyric acid synthase</fullName>
    </alternativeName>
    <alternativeName>
        <fullName evidence="4">o-succinylbenzoic acid synthase</fullName>
    </alternativeName>
</protein>
<keyword evidence="8" id="KW-1185">Reference proteome</keyword>
<feature type="region of interest" description="Disordered" evidence="5">
    <location>
        <begin position="104"/>
        <end position="126"/>
    </location>
</feature>
<feature type="active site" description="Proton acceptor" evidence="4">
    <location>
        <position position="251"/>
    </location>
</feature>
<dbReference type="SFLD" id="SFLDG00180">
    <property type="entry name" value="muconate_cycloisomerase"/>
    <property type="match status" value="1"/>
</dbReference>
<dbReference type="HAMAP" id="MF_00470">
    <property type="entry name" value="MenC_1"/>
    <property type="match status" value="1"/>
</dbReference>
<dbReference type="InterPro" id="IPR036849">
    <property type="entry name" value="Enolase-like_C_sf"/>
</dbReference>
<dbReference type="GO" id="GO:0009234">
    <property type="term" value="P:menaquinone biosynthetic process"/>
    <property type="evidence" value="ECO:0007669"/>
    <property type="project" value="UniProtKB-UniRule"/>
</dbReference>
<dbReference type="PANTHER" id="PTHR48073">
    <property type="entry name" value="O-SUCCINYLBENZOATE SYNTHASE-RELATED"/>
    <property type="match status" value="1"/>
</dbReference>
<dbReference type="OrthoDB" id="214520at2157"/>
<comment type="function">
    <text evidence="4">Converts 2-succinyl-6-hydroxy-2,4-cyclohexadiene-1-carboxylate (SHCHC) to 2-succinylbenzoate (OSB).</text>
</comment>
<dbReference type="SUPFAM" id="SSF54826">
    <property type="entry name" value="Enolase N-terminal domain-like"/>
    <property type="match status" value="1"/>
</dbReference>
<dbReference type="AlphaFoldDB" id="A0A1H3H257"/>
<dbReference type="STRING" id="660517.SAMN04487946_106121"/>
<dbReference type="SFLD" id="SFLDS00001">
    <property type="entry name" value="Enolase"/>
    <property type="match status" value="1"/>
</dbReference>
<reference evidence="8" key="1">
    <citation type="submission" date="2016-10" db="EMBL/GenBank/DDBJ databases">
        <authorList>
            <person name="Varghese N."/>
            <person name="Submissions S."/>
        </authorList>
    </citation>
    <scope>NUCLEOTIDE SEQUENCE [LARGE SCALE GENOMIC DNA]</scope>
    <source>
        <strain evidence="8">CGMCC 1.10118</strain>
    </source>
</reference>
<feature type="binding site" evidence="4">
    <location>
        <position position="204"/>
    </location>
    <ligand>
        <name>Mg(2+)</name>
        <dbReference type="ChEBI" id="CHEBI:18420"/>
    </ligand>
</feature>
<feature type="binding site" evidence="4">
    <location>
        <position position="178"/>
    </location>
    <ligand>
        <name>Mg(2+)</name>
        <dbReference type="ChEBI" id="CHEBI:18420"/>
    </ligand>
</feature>
<comment type="catalytic activity">
    <reaction evidence="4">
        <text>(1R,6R)-6-hydroxy-2-succinyl-cyclohexa-2,4-diene-1-carboxylate = 2-succinylbenzoate + H2O</text>
        <dbReference type="Rhea" id="RHEA:10196"/>
        <dbReference type="ChEBI" id="CHEBI:15377"/>
        <dbReference type="ChEBI" id="CHEBI:18325"/>
        <dbReference type="ChEBI" id="CHEBI:58689"/>
        <dbReference type="EC" id="4.2.1.113"/>
    </reaction>
</comment>
<dbReference type="InterPro" id="IPR010196">
    <property type="entry name" value="OSB_synthase_MenC1"/>
</dbReference>
<dbReference type="GO" id="GO:0000287">
    <property type="term" value="F:magnesium ion binding"/>
    <property type="evidence" value="ECO:0007669"/>
    <property type="project" value="UniProtKB-UniRule"/>
</dbReference>
<name>A0A1H3H257_9EURY</name>
<keyword evidence="1 4" id="KW-0479">Metal-binding</keyword>
<gene>
    <name evidence="4" type="primary">menC</name>
    <name evidence="7" type="ORF">SAMN04487946_106121</name>
</gene>
<dbReference type="PANTHER" id="PTHR48073:SF2">
    <property type="entry name" value="O-SUCCINYLBENZOATE SYNTHASE"/>
    <property type="match status" value="1"/>
</dbReference>
<dbReference type="Gene3D" id="3.20.20.120">
    <property type="entry name" value="Enolase-like C-terminal domain"/>
    <property type="match status" value="1"/>
</dbReference>
<evidence type="ECO:0000256" key="5">
    <source>
        <dbReference type="SAM" id="MobiDB-lite"/>
    </source>
</evidence>
<dbReference type="EC" id="4.2.1.113" evidence="4"/>
<evidence type="ECO:0000256" key="4">
    <source>
        <dbReference type="HAMAP-Rule" id="MF_00470"/>
    </source>
</evidence>
<dbReference type="SUPFAM" id="SSF51604">
    <property type="entry name" value="Enolase C-terminal domain-like"/>
    <property type="match status" value="1"/>
</dbReference>